<evidence type="ECO:0000313" key="3">
    <source>
        <dbReference type="Proteomes" id="UP001620645"/>
    </source>
</evidence>
<keyword evidence="1" id="KW-0812">Transmembrane</keyword>
<accession>A0ABD2JIC4</accession>
<feature type="transmembrane region" description="Helical" evidence="1">
    <location>
        <begin position="6"/>
        <end position="29"/>
    </location>
</feature>
<dbReference type="InterPro" id="IPR011044">
    <property type="entry name" value="Quino_amine_DH_bsu"/>
</dbReference>
<keyword evidence="1" id="KW-0472">Membrane</keyword>
<evidence type="ECO:0000256" key="1">
    <source>
        <dbReference type="SAM" id="Phobius"/>
    </source>
</evidence>
<comment type="caution">
    <text evidence="2">The sequence shown here is derived from an EMBL/GenBank/DDBJ whole genome shotgun (WGS) entry which is preliminary data.</text>
</comment>
<dbReference type="AlphaFoldDB" id="A0ABD2JIC4"/>
<sequence>MNTVQGFFLITVLLITALLTLTVLLIVVTEQPDSMIEGRHRVVQFRERSEKQLQIEFPSNDAEDKSEEAQLRTITYSSVPSPTTTTVLTHPSSSPPSQIPLDFELEKMAQFGPSEGGKFMGIQLMGNCLYLPKDDGRIEVRDSQRLVLIRTVSTGIRIHRLRAVNERIFVILDNTFGRLVLFDASSGKVLRERKLKEPAKELTLDGAQVHTLARFGTHIDSFELDELRPVTEENNGTSSSSIDTDQPNCNFISSDGFGDLLVSCGRSVVKMSKKGNVLRCFTAPEGVNYSALFVNQSGRLLILNKAQRILYLVDKDSNAPIARLHHCDGAVGRASLWIWTHFAVDQQNGTLFILEYISNRVEVFKIASDVLHFL</sequence>
<reference evidence="2 3" key="1">
    <citation type="submission" date="2024-10" db="EMBL/GenBank/DDBJ databases">
        <authorList>
            <person name="Kim D."/>
        </authorList>
    </citation>
    <scope>NUCLEOTIDE SEQUENCE [LARGE SCALE GENOMIC DNA]</scope>
    <source>
        <strain evidence="2">Taebaek</strain>
    </source>
</reference>
<protein>
    <recommendedName>
        <fullName evidence="4">Strictosidine synthase conserved region domain-containing protein</fullName>
    </recommendedName>
</protein>
<keyword evidence="1" id="KW-1133">Transmembrane helix</keyword>
<evidence type="ECO:0008006" key="4">
    <source>
        <dbReference type="Google" id="ProtNLM"/>
    </source>
</evidence>
<dbReference type="Proteomes" id="UP001620645">
    <property type="component" value="Unassembled WGS sequence"/>
</dbReference>
<name>A0ABD2JIC4_HETSC</name>
<organism evidence="2 3">
    <name type="scientific">Heterodera schachtii</name>
    <name type="common">Sugarbeet cyst nematode worm</name>
    <name type="synonym">Tylenchus schachtii</name>
    <dbReference type="NCBI Taxonomy" id="97005"/>
    <lineage>
        <taxon>Eukaryota</taxon>
        <taxon>Metazoa</taxon>
        <taxon>Ecdysozoa</taxon>
        <taxon>Nematoda</taxon>
        <taxon>Chromadorea</taxon>
        <taxon>Rhabditida</taxon>
        <taxon>Tylenchina</taxon>
        <taxon>Tylenchomorpha</taxon>
        <taxon>Tylenchoidea</taxon>
        <taxon>Heteroderidae</taxon>
        <taxon>Heteroderinae</taxon>
        <taxon>Heterodera</taxon>
    </lineage>
</organism>
<dbReference type="SUPFAM" id="SSF50969">
    <property type="entry name" value="YVTN repeat-like/Quinoprotein amine dehydrogenase"/>
    <property type="match status" value="1"/>
</dbReference>
<evidence type="ECO:0000313" key="2">
    <source>
        <dbReference type="EMBL" id="KAL3090264.1"/>
    </source>
</evidence>
<proteinExistence type="predicted"/>
<dbReference type="EMBL" id="JBICCN010000143">
    <property type="protein sequence ID" value="KAL3090264.1"/>
    <property type="molecule type" value="Genomic_DNA"/>
</dbReference>
<keyword evidence="3" id="KW-1185">Reference proteome</keyword>
<gene>
    <name evidence="2" type="ORF">niasHS_006716</name>
</gene>